<dbReference type="EMBL" id="JANPWB010000014">
    <property type="protein sequence ID" value="KAJ1099977.1"/>
    <property type="molecule type" value="Genomic_DNA"/>
</dbReference>
<reference evidence="2" key="1">
    <citation type="journal article" date="2022" name="bioRxiv">
        <title>Sequencing and chromosome-scale assembly of the giantPleurodeles waltlgenome.</title>
        <authorList>
            <person name="Brown T."/>
            <person name="Elewa A."/>
            <person name="Iarovenko S."/>
            <person name="Subramanian E."/>
            <person name="Araus A.J."/>
            <person name="Petzold A."/>
            <person name="Susuki M."/>
            <person name="Suzuki K.-i.T."/>
            <person name="Hayashi T."/>
            <person name="Toyoda A."/>
            <person name="Oliveira C."/>
            <person name="Osipova E."/>
            <person name="Leigh N.D."/>
            <person name="Simon A."/>
            <person name="Yun M.H."/>
        </authorList>
    </citation>
    <scope>NUCLEOTIDE SEQUENCE</scope>
    <source>
        <strain evidence="2">20211129_DDA</strain>
        <tissue evidence="2">Liver</tissue>
    </source>
</reference>
<dbReference type="Proteomes" id="UP001066276">
    <property type="component" value="Chromosome 10"/>
</dbReference>
<protein>
    <submittedName>
        <fullName evidence="2">Uncharacterized protein</fullName>
    </submittedName>
</protein>
<sequence>MTRRQIRFHAKSSASHVMLFLKHQLRLKCFNSTNTYHANTTEQETGILSVSAFTGFPNWYRHRSLAHATSVTKRIEEATESSPESKERRRENCAGLGPPPLPGGTAQKTGRVMAELKYDPLFTLMEKSKGKSRFIEAGRVFSDVPKEGMKYKNMLGPCVK</sequence>
<evidence type="ECO:0000256" key="1">
    <source>
        <dbReference type="SAM" id="MobiDB-lite"/>
    </source>
</evidence>
<dbReference type="AlphaFoldDB" id="A0AAV7MBU6"/>
<evidence type="ECO:0000313" key="2">
    <source>
        <dbReference type="EMBL" id="KAJ1099977.1"/>
    </source>
</evidence>
<feature type="compositionally biased region" description="Basic and acidic residues" evidence="1">
    <location>
        <begin position="73"/>
        <end position="92"/>
    </location>
</feature>
<evidence type="ECO:0000313" key="3">
    <source>
        <dbReference type="Proteomes" id="UP001066276"/>
    </source>
</evidence>
<organism evidence="2 3">
    <name type="scientific">Pleurodeles waltl</name>
    <name type="common">Iberian ribbed newt</name>
    <dbReference type="NCBI Taxonomy" id="8319"/>
    <lineage>
        <taxon>Eukaryota</taxon>
        <taxon>Metazoa</taxon>
        <taxon>Chordata</taxon>
        <taxon>Craniata</taxon>
        <taxon>Vertebrata</taxon>
        <taxon>Euteleostomi</taxon>
        <taxon>Amphibia</taxon>
        <taxon>Batrachia</taxon>
        <taxon>Caudata</taxon>
        <taxon>Salamandroidea</taxon>
        <taxon>Salamandridae</taxon>
        <taxon>Pleurodelinae</taxon>
        <taxon>Pleurodeles</taxon>
    </lineage>
</organism>
<gene>
    <name evidence="2" type="ORF">NDU88_005068</name>
</gene>
<proteinExistence type="predicted"/>
<name>A0AAV7MBU6_PLEWA</name>
<comment type="caution">
    <text evidence="2">The sequence shown here is derived from an EMBL/GenBank/DDBJ whole genome shotgun (WGS) entry which is preliminary data.</text>
</comment>
<accession>A0AAV7MBU6</accession>
<feature type="region of interest" description="Disordered" evidence="1">
    <location>
        <begin position="70"/>
        <end position="109"/>
    </location>
</feature>
<keyword evidence="3" id="KW-1185">Reference proteome</keyword>